<gene>
    <name evidence="1" type="ORF">K0M31_017963</name>
</gene>
<name>A0AA40G6N9_9HYME</name>
<dbReference type="EMBL" id="JAHYIQ010000006">
    <property type="protein sequence ID" value="KAK1131673.1"/>
    <property type="molecule type" value="Genomic_DNA"/>
</dbReference>
<dbReference type="AlphaFoldDB" id="A0AA40G6N9"/>
<reference evidence="1" key="1">
    <citation type="submission" date="2021-10" db="EMBL/GenBank/DDBJ databases">
        <title>Melipona bicolor Genome sequencing and assembly.</title>
        <authorList>
            <person name="Araujo N.S."/>
            <person name="Arias M.C."/>
        </authorList>
    </citation>
    <scope>NUCLEOTIDE SEQUENCE</scope>
    <source>
        <strain evidence="1">USP_2M_L1-L4_2017</strain>
        <tissue evidence="1">Whole body</tissue>
    </source>
</reference>
<organism evidence="1 2">
    <name type="scientific">Melipona bicolor</name>
    <dbReference type="NCBI Taxonomy" id="60889"/>
    <lineage>
        <taxon>Eukaryota</taxon>
        <taxon>Metazoa</taxon>
        <taxon>Ecdysozoa</taxon>
        <taxon>Arthropoda</taxon>
        <taxon>Hexapoda</taxon>
        <taxon>Insecta</taxon>
        <taxon>Pterygota</taxon>
        <taxon>Neoptera</taxon>
        <taxon>Endopterygota</taxon>
        <taxon>Hymenoptera</taxon>
        <taxon>Apocrita</taxon>
        <taxon>Aculeata</taxon>
        <taxon>Apoidea</taxon>
        <taxon>Anthophila</taxon>
        <taxon>Apidae</taxon>
        <taxon>Melipona</taxon>
    </lineage>
</organism>
<dbReference type="Proteomes" id="UP001177670">
    <property type="component" value="Unassembled WGS sequence"/>
</dbReference>
<sequence length="62" mass="7081">LEVDDRRLKCSTIDLQACGCFHTARCDRGGQLTLRRLGHFPSENNREEALAQRSYDALRDDS</sequence>
<keyword evidence="2" id="KW-1185">Reference proteome</keyword>
<protein>
    <submittedName>
        <fullName evidence="1">Uncharacterized protein</fullName>
    </submittedName>
</protein>
<evidence type="ECO:0000313" key="1">
    <source>
        <dbReference type="EMBL" id="KAK1131673.1"/>
    </source>
</evidence>
<evidence type="ECO:0000313" key="2">
    <source>
        <dbReference type="Proteomes" id="UP001177670"/>
    </source>
</evidence>
<comment type="caution">
    <text evidence="1">The sequence shown here is derived from an EMBL/GenBank/DDBJ whole genome shotgun (WGS) entry which is preliminary data.</text>
</comment>
<feature type="non-terminal residue" evidence="1">
    <location>
        <position position="1"/>
    </location>
</feature>
<accession>A0AA40G6N9</accession>
<proteinExistence type="predicted"/>